<reference evidence="11 12" key="1">
    <citation type="submission" date="2023-05" db="EMBL/GenBank/DDBJ databases">
        <title>YMD87, complete Genome.</title>
        <authorList>
            <person name="Zhang J."/>
            <person name="Xu X."/>
        </authorList>
    </citation>
    <scope>NUCLEOTIDE SEQUENCE [LARGE SCALE GENOMIC DNA]</scope>
    <source>
        <strain evidence="11 12">YMD87</strain>
    </source>
</reference>
<feature type="domain" description="Anti-sigma K factor RskA C-terminal" evidence="10">
    <location>
        <begin position="97"/>
        <end position="221"/>
    </location>
</feature>
<keyword evidence="3" id="KW-1003">Cell membrane</keyword>
<evidence type="ECO:0000256" key="5">
    <source>
        <dbReference type="ARBA" id="ARBA00022989"/>
    </source>
</evidence>
<keyword evidence="5 9" id="KW-1133">Transmembrane helix</keyword>
<sequence>MSTETETDFPGGWEAMAAEYVLGLLPQDERAAFEAQMRADPDLEQDVVAWAEYFSTFTDDIPEEAPPPQLWKRISAQAFGTRRRPGWRLLLPYLAGGVAAAAITWGVYTSGVLTPQQGTHLYADLVAQDQGYVLLAHWAPDSETFMLRRDGGAFPTDNSIEIWVIPAADAAPVSVGLMAQDDLTQIPVPPEMTALMQPGAMVAISLEPLGGSVTGAPSGPVLALAALDIRS</sequence>
<dbReference type="PANTHER" id="PTHR37461:SF1">
    <property type="entry name" value="ANTI-SIGMA-K FACTOR RSKA"/>
    <property type="match status" value="1"/>
</dbReference>
<keyword evidence="4 9" id="KW-0812">Transmembrane</keyword>
<dbReference type="Gene3D" id="1.10.10.1320">
    <property type="entry name" value="Anti-sigma factor, zinc-finger domain"/>
    <property type="match status" value="1"/>
</dbReference>
<organism evidence="11 12">
    <name type="scientific">Tropicibacter oceani</name>
    <dbReference type="NCBI Taxonomy" id="3058420"/>
    <lineage>
        <taxon>Bacteria</taxon>
        <taxon>Pseudomonadati</taxon>
        <taxon>Pseudomonadota</taxon>
        <taxon>Alphaproteobacteria</taxon>
        <taxon>Rhodobacterales</taxon>
        <taxon>Roseobacteraceae</taxon>
        <taxon>Tropicibacter</taxon>
    </lineage>
</organism>
<dbReference type="Pfam" id="PF10099">
    <property type="entry name" value="RskA_C"/>
    <property type="match status" value="1"/>
</dbReference>
<dbReference type="PANTHER" id="PTHR37461">
    <property type="entry name" value="ANTI-SIGMA-K FACTOR RSKA"/>
    <property type="match status" value="1"/>
</dbReference>
<comment type="subcellular location">
    <subcellularLocation>
        <location evidence="2">Cell membrane</location>
    </subcellularLocation>
    <subcellularLocation>
        <location evidence="1">Membrane</location>
        <topology evidence="1">Single-pass membrane protein</topology>
    </subcellularLocation>
</comment>
<evidence type="ECO:0000256" key="4">
    <source>
        <dbReference type="ARBA" id="ARBA00022692"/>
    </source>
</evidence>
<dbReference type="Proteomes" id="UP001241605">
    <property type="component" value="Chromosome"/>
</dbReference>
<evidence type="ECO:0000256" key="8">
    <source>
        <dbReference type="ARBA" id="ARBA00030803"/>
    </source>
</evidence>
<gene>
    <name evidence="11" type="ORF">QF118_15340</name>
</gene>
<evidence type="ECO:0000259" key="10">
    <source>
        <dbReference type="Pfam" id="PF10099"/>
    </source>
</evidence>
<dbReference type="InterPro" id="IPR041916">
    <property type="entry name" value="Anti_sigma_zinc_sf"/>
</dbReference>
<keyword evidence="12" id="KW-1185">Reference proteome</keyword>
<dbReference type="RefSeq" id="WP_282299919.1">
    <property type="nucleotide sequence ID" value="NZ_CP124616.1"/>
</dbReference>
<protein>
    <recommendedName>
        <fullName evidence="8">Regulator of SigK</fullName>
    </recommendedName>
    <alternativeName>
        <fullName evidence="7">Sigma-K anti-sigma factor RskA</fullName>
    </alternativeName>
</protein>
<proteinExistence type="predicted"/>
<evidence type="ECO:0000256" key="7">
    <source>
        <dbReference type="ARBA" id="ARBA00029829"/>
    </source>
</evidence>
<evidence type="ECO:0000313" key="12">
    <source>
        <dbReference type="Proteomes" id="UP001241605"/>
    </source>
</evidence>
<dbReference type="InterPro" id="IPR051474">
    <property type="entry name" value="Anti-sigma-K/W_factor"/>
</dbReference>
<evidence type="ECO:0000313" key="11">
    <source>
        <dbReference type="EMBL" id="WGW03287.1"/>
    </source>
</evidence>
<feature type="transmembrane region" description="Helical" evidence="9">
    <location>
        <begin position="89"/>
        <end position="108"/>
    </location>
</feature>
<evidence type="ECO:0000256" key="9">
    <source>
        <dbReference type="SAM" id="Phobius"/>
    </source>
</evidence>
<dbReference type="InterPro" id="IPR018764">
    <property type="entry name" value="RskA_C"/>
</dbReference>
<accession>A0ABY8QGI6</accession>
<keyword evidence="6 9" id="KW-0472">Membrane</keyword>
<evidence type="ECO:0000256" key="3">
    <source>
        <dbReference type="ARBA" id="ARBA00022475"/>
    </source>
</evidence>
<evidence type="ECO:0000256" key="2">
    <source>
        <dbReference type="ARBA" id="ARBA00004236"/>
    </source>
</evidence>
<evidence type="ECO:0000256" key="1">
    <source>
        <dbReference type="ARBA" id="ARBA00004167"/>
    </source>
</evidence>
<name>A0ABY8QGI6_9RHOB</name>
<evidence type="ECO:0000256" key="6">
    <source>
        <dbReference type="ARBA" id="ARBA00023136"/>
    </source>
</evidence>
<dbReference type="EMBL" id="CP124616">
    <property type="protein sequence ID" value="WGW03287.1"/>
    <property type="molecule type" value="Genomic_DNA"/>
</dbReference>